<gene>
    <name evidence="5" type="ordered locus">BCQ_3227</name>
</gene>
<protein>
    <submittedName>
        <fullName evidence="5">Possible transcriptional regulator, MarR family</fullName>
    </submittedName>
</protein>
<dbReference type="InterPro" id="IPR002577">
    <property type="entry name" value="HTH_HxlR"/>
</dbReference>
<dbReference type="InterPro" id="IPR036388">
    <property type="entry name" value="WH-like_DNA-bd_sf"/>
</dbReference>
<evidence type="ECO:0000313" key="6">
    <source>
        <dbReference type="Proteomes" id="UP000000441"/>
    </source>
</evidence>
<dbReference type="Gene3D" id="1.10.10.10">
    <property type="entry name" value="Winged helix-like DNA-binding domain superfamily/Winged helix DNA-binding domain"/>
    <property type="match status" value="1"/>
</dbReference>
<feature type="domain" description="HTH hxlR-type" evidence="4">
    <location>
        <begin position="15"/>
        <end position="113"/>
    </location>
</feature>
<name>B9IST4_BACCQ</name>
<evidence type="ECO:0000259" key="4">
    <source>
        <dbReference type="PROSITE" id="PS51118"/>
    </source>
</evidence>
<dbReference type="Proteomes" id="UP000000441">
    <property type="component" value="Chromosome"/>
</dbReference>
<organism evidence="5 6">
    <name type="scientific">Bacillus cereus (strain Q1)</name>
    <dbReference type="NCBI Taxonomy" id="361100"/>
    <lineage>
        <taxon>Bacteria</taxon>
        <taxon>Bacillati</taxon>
        <taxon>Bacillota</taxon>
        <taxon>Bacilli</taxon>
        <taxon>Bacillales</taxon>
        <taxon>Bacillaceae</taxon>
        <taxon>Bacillus</taxon>
        <taxon>Bacillus cereus group</taxon>
    </lineage>
</organism>
<evidence type="ECO:0000256" key="2">
    <source>
        <dbReference type="ARBA" id="ARBA00023125"/>
    </source>
</evidence>
<accession>B9IST4</accession>
<dbReference type="EMBL" id="CP000227">
    <property type="protein sequence ID" value="ACM13655.1"/>
    <property type="molecule type" value="Genomic_DNA"/>
</dbReference>
<evidence type="ECO:0000313" key="5">
    <source>
        <dbReference type="EMBL" id="ACM13655.1"/>
    </source>
</evidence>
<dbReference type="GO" id="GO:0003677">
    <property type="term" value="F:DNA binding"/>
    <property type="evidence" value="ECO:0007669"/>
    <property type="project" value="UniProtKB-KW"/>
</dbReference>
<keyword evidence="1" id="KW-0805">Transcription regulation</keyword>
<dbReference type="PANTHER" id="PTHR33204">
    <property type="entry name" value="TRANSCRIPTIONAL REGULATOR, MARR FAMILY"/>
    <property type="match status" value="1"/>
</dbReference>
<dbReference type="PANTHER" id="PTHR33204:SF29">
    <property type="entry name" value="TRANSCRIPTIONAL REGULATOR"/>
    <property type="match status" value="1"/>
</dbReference>
<dbReference type="Pfam" id="PF01638">
    <property type="entry name" value="HxlR"/>
    <property type="match status" value="1"/>
</dbReference>
<dbReference type="InterPro" id="IPR011991">
    <property type="entry name" value="ArsR-like_HTH"/>
</dbReference>
<evidence type="ECO:0000256" key="3">
    <source>
        <dbReference type="ARBA" id="ARBA00023163"/>
    </source>
</evidence>
<dbReference type="AlphaFoldDB" id="B9IST4"/>
<keyword evidence="3" id="KW-0804">Transcription</keyword>
<keyword evidence="2" id="KW-0238">DNA-binding</keyword>
<dbReference type="HOGENOM" id="CLU_111585_5_1_9"/>
<dbReference type="PROSITE" id="PS51118">
    <property type="entry name" value="HTH_HXLR"/>
    <property type="match status" value="1"/>
</dbReference>
<reference evidence="5 6" key="1">
    <citation type="journal article" date="2009" name="J. Bacteriol.">
        <title>Complete genome sequence of the extremophilic Bacillus cereus strain Q1 with industrial applications.</title>
        <authorList>
            <person name="Xiong Z."/>
            <person name="Jiang Y."/>
            <person name="Qi D."/>
            <person name="Lu H."/>
            <person name="Yang F."/>
            <person name="Yang J."/>
            <person name="Chen L."/>
            <person name="Sun L."/>
            <person name="Xu X."/>
            <person name="Xue Y."/>
            <person name="Zhu Y."/>
            <person name="Jin Q."/>
        </authorList>
    </citation>
    <scope>NUCLEOTIDE SEQUENCE [LARGE SCALE GENOMIC DNA]</scope>
    <source>
        <strain evidence="5 6">Q1</strain>
    </source>
</reference>
<dbReference type="SUPFAM" id="SSF46785">
    <property type="entry name" value="Winged helix' DNA-binding domain"/>
    <property type="match status" value="1"/>
</dbReference>
<proteinExistence type="predicted"/>
<sequence length="115" mass="13741">MRYLWRCYMHQNDNCPIATTLDVIGGKWKVHILCVLMDGKMRTNEIRREIPNITQKVLTQQLRQLEADGIIHRTVYQEVPPKVEYTISEYGKSLMQIMNELFEWGKDHQLKRLHD</sequence>
<dbReference type="CDD" id="cd00090">
    <property type="entry name" value="HTH_ARSR"/>
    <property type="match status" value="1"/>
</dbReference>
<evidence type="ECO:0000256" key="1">
    <source>
        <dbReference type="ARBA" id="ARBA00023015"/>
    </source>
</evidence>
<dbReference type="InterPro" id="IPR036390">
    <property type="entry name" value="WH_DNA-bd_sf"/>
</dbReference>
<dbReference type="KEGG" id="bcq:BCQ_3227"/>